<dbReference type="GO" id="GO:0008270">
    <property type="term" value="F:zinc ion binding"/>
    <property type="evidence" value="ECO:0007669"/>
    <property type="project" value="UniProtKB-KW"/>
</dbReference>
<sequence>MNSENENNWTELFNDIVYKTVVEYQSSSDYNEENSIKFILNNLTNHEKFKIIRFDTFNITKKSTKESIKFRLKGNSYFISSSTQESNLDKAVEEYTKSVAHAPSTSEELAIGYANRSAVFFKARLISDCLLDIEHALENNYPDSLKAKLYYRKAMCLRVLNSNDNPEIKEAFTEAKKWSIEMSEENKKLMEIMLKEQLEMTDSINKTIFTKWNSDSFLPKLDTENSIIPGLSDALKMEYNEKFGRHMIATRDIRPGEILGIQKPYASAVIEKIRYTICWNCENQTWSSIPCTHCVDVIYCSTICRDTGNLKHHDIECHILSEMFHLKMDTSMFLSLRLTIMALKQSSDSLEILKNNLKKIDQTNDSKTKGFTNNILDPTSYRSAYGLSHNTVDKNLQLETKTWSIIVAYLLATKTKIFGKKFNKNEITNFKENKYFIFLINLIEINRIISDQNCFSIYASEKIEKTWTIAPTFTFFNHSCIRMVVRRFIGNMMTLTALYPIKKNEQVFETYTVQYDKVCKFERQKYLMKWYQFNCQCQACTNDWCIPRENSIRHLNNSIDMENIKIKKIFWENKLINFGRKFHDFTDLSSDIKKIIDIIEENLRIYSNNSIKVVDVVQLLEDLLKIMQDKYLSLDI</sequence>
<dbReference type="Gene3D" id="1.10.220.160">
    <property type="match status" value="1"/>
</dbReference>
<dbReference type="GO" id="GO:0008276">
    <property type="term" value="F:protein methyltransferase activity"/>
    <property type="evidence" value="ECO:0007669"/>
    <property type="project" value="UniProtKB-ARBA"/>
</dbReference>
<evidence type="ECO:0000256" key="1">
    <source>
        <dbReference type="ARBA" id="ARBA00022603"/>
    </source>
</evidence>
<dbReference type="InterPro" id="IPR046341">
    <property type="entry name" value="SET_dom_sf"/>
</dbReference>
<keyword evidence="2" id="KW-0808">Transferase</keyword>
<dbReference type="Gene3D" id="6.10.140.2220">
    <property type="match status" value="1"/>
</dbReference>
<evidence type="ECO:0000313" key="9">
    <source>
        <dbReference type="Proteomes" id="UP000639338"/>
    </source>
</evidence>
<dbReference type="InterPro" id="IPR011990">
    <property type="entry name" value="TPR-like_helical_dom_sf"/>
</dbReference>
<evidence type="ECO:0000259" key="7">
    <source>
        <dbReference type="PROSITE" id="PS50280"/>
    </source>
</evidence>
<dbReference type="PROSITE" id="PS01360">
    <property type="entry name" value="ZF_MYND_1"/>
    <property type="match status" value="1"/>
</dbReference>
<dbReference type="GO" id="GO:0008170">
    <property type="term" value="F:N-methyltransferase activity"/>
    <property type="evidence" value="ECO:0007669"/>
    <property type="project" value="UniProtKB-ARBA"/>
</dbReference>
<dbReference type="GO" id="GO:0042826">
    <property type="term" value="F:histone deacetylase binding"/>
    <property type="evidence" value="ECO:0007669"/>
    <property type="project" value="TreeGrafter"/>
</dbReference>
<accession>A0A834XW41</accession>
<keyword evidence="1" id="KW-0489">Methyltransferase</keyword>
<dbReference type="Gene3D" id="1.25.40.10">
    <property type="entry name" value="Tetratricopeptide repeat domain"/>
    <property type="match status" value="1"/>
</dbReference>
<evidence type="ECO:0000256" key="2">
    <source>
        <dbReference type="ARBA" id="ARBA00022679"/>
    </source>
</evidence>
<evidence type="ECO:0000256" key="3">
    <source>
        <dbReference type="ARBA" id="ARBA00022691"/>
    </source>
</evidence>
<name>A0A834XW41_APHGI</name>
<protein>
    <recommendedName>
        <fullName evidence="7">SET domain-containing protein</fullName>
    </recommendedName>
</protein>
<dbReference type="SUPFAM" id="SSF48452">
    <property type="entry name" value="TPR-like"/>
    <property type="match status" value="1"/>
</dbReference>
<evidence type="ECO:0000256" key="5">
    <source>
        <dbReference type="ARBA" id="ARBA00022771"/>
    </source>
</evidence>
<dbReference type="SUPFAM" id="SSF144232">
    <property type="entry name" value="HIT/MYND zinc finger-like"/>
    <property type="match status" value="1"/>
</dbReference>
<gene>
    <name evidence="8" type="ORF">HCN44_010282</name>
</gene>
<dbReference type="EMBL" id="JACMRX010000003">
    <property type="protein sequence ID" value="KAF7993687.1"/>
    <property type="molecule type" value="Genomic_DNA"/>
</dbReference>
<evidence type="ECO:0000256" key="6">
    <source>
        <dbReference type="ARBA" id="ARBA00022833"/>
    </source>
</evidence>
<organism evidence="8 9">
    <name type="scientific">Aphidius gifuensis</name>
    <name type="common">Parasitoid wasp</name>
    <dbReference type="NCBI Taxonomy" id="684658"/>
    <lineage>
        <taxon>Eukaryota</taxon>
        <taxon>Metazoa</taxon>
        <taxon>Ecdysozoa</taxon>
        <taxon>Arthropoda</taxon>
        <taxon>Hexapoda</taxon>
        <taxon>Insecta</taxon>
        <taxon>Pterygota</taxon>
        <taxon>Neoptera</taxon>
        <taxon>Endopterygota</taxon>
        <taxon>Hymenoptera</taxon>
        <taxon>Apocrita</taxon>
        <taxon>Ichneumonoidea</taxon>
        <taxon>Braconidae</taxon>
        <taxon>Aphidiinae</taxon>
        <taxon>Aphidius</taxon>
    </lineage>
</organism>
<keyword evidence="5" id="KW-0863">Zinc-finger</keyword>
<evidence type="ECO:0000256" key="4">
    <source>
        <dbReference type="ARBA" id="ARBA00022723"/>
    </source>
</evidence>
<dbReference type="Gene3D" id="2.170.270.10">
    <property type="entry name" value="SET domain"/>
    <property type="match status" value="1"/>
</dbReference>
<comment type="caution">
    <text evidence="8">The sequence shown here is derived from an EMBL/GenBank/DDBJ whole genome shotgun (WGS) entry which is preliminary data.</text>
</comment>
<dbReference type="GO" id="GO:0032259">
    <property type="term" value="P:methylation"/>
    <property type="evidence" value="ECO:0007669"/>
    <property type="project" value="UniProtKB-KW"/>
</dbReference>
<dbReference type="AlphaFoldDB" id="A0A834XW41"/>
<keyword evidence="3" id="KW-0949">S-adenosyl-L-methionine</keyword>
<dbReference type="Pfam" id="PF00856">
    <property type="entry name" value="SET"/>
    <property type="match status" value="1"/>
</dbReference>
<proteinExistence type="predicted"/>
<keyword evidence="4" id="KW-0479">Metal-binding</keyword>
<keyword evidence="9" id="KW-1185">Reference proteome</keyword>
<keyword evidence="6" id="KW-0862">Zinc</keyword>
<feature type="domain" description="SET" evidence="7">
    <location>
        <begin position="219"/>
        <end position="512"/>
    </location>
</feature>
<dbReference type="OrthoDB" id="5945798at2759"/>
<dbReference type="GO" id="GO:0005634">
    <property type="term" value="C:nucleus"/>
    <property type="evidence" value="ECO:0007669"/>
    <property type="project" value="TreeGrafter"/>
</dbReference>
<dbReference type="PANTHER" id="PTHR46165">
    <property type="entry name" value="SET AND MYND DOMAIN-CONTAINING PROTEIN 4"/>
    <property type="match status" value="1"/>
</dbReference>
<dbReference type="PROSITE" id="PS50280">
    <property type="entry name" value="SET"/>
    <property type="match status" value="1"/>
</dbReference>
<dbReference type="GO" id="GO:0008757">
    <property type="term" value="F:S-adenosylmethionine-dependent methyltransferase activity"/>
    <property type="evidence" value="ECO:0007669"/>
    <property type="project" value="UniProtKB-ARBA"/>
</dbReference>
<dbReference type="InterPro" id="IPR001214">
    <property type="entry name" value="SET_dom"/>
</dbReference>
<dbReference type="GO" id="GO:0005737">
    <property type="term" value="C:cytoplasm"/>
    <property type="evidence" value="ECO:0007669"/>
    <property type="project" value="TreeGrafter"/>
</dbReference>
<reference evidence="8 9" key="1">
    <citation type="submission" date="2020-08" db="EMBL/GenBank/DDBJ databases">
        <title>Aphidius gifuensis genome sequencing and assembly.</title>
        <authorList>
            <person name="Du Z."/>
        </authorList>
    </citation>
    <scope>NUCLEOTIDE SEQUENCE [LARGE SCALE GENOMIC DNA]</scope>
    <source>
        <strain evidence="8">YNYX2018</strain>
        <tissue evidence="8">Adults</tissue>
    </source>
</reference>
<dbReference type="SUPFAM" id="SSF82199">
    <property type="entry name" value="SET domain"/>
    <property type="match status" value="1"/>
</dbReference>
<evidence type="ECO:0000313" key="8">
    <source>
        <dbReference type="EMBL" id="KAF7993687.1"/>
    </source>
</evidence>
<dbReference type="InterPro" id="IPR052097">
    <property type="entry name" value="SET-MYND_domain_protein"/>
</dbReference>
<dbReference type="InterPro" id="IPR002893">
    <property type="entry name" value="Znf_MYND"/>
</dbReference>
<dbReference type="PANTHER" id="PTHR46165:SF6">
    <property type="entry name" value="SET AND MYND DOMAIN-CONTAINING PROTEIN 4-LIKE PROTEIN"/>
    <property type="match status" value="1"/>
</dbReference>
<dbReference type="Proteomes" id="UP000639338">
    <property type="component" value="Unassembled WGS sequence"/>
</dbReference>